<feature type="region of interest" description="Disordered" evidence="1">
    <location>
        <begin position="105"/>
        <end position="124"/>
    </location>
</feature>
<accession>A0ABQ1U9N0</accession>
<sequence length="124" mass="12428">MVTVPLVGAVTVYHCGNQNGLVNCALPVTTPVRGSTICGPCTVGYGENTDWNRRNTAATKSPNGFGGATGATGVVDALPAFRPKIERTTAANAVNGVTTACDAGATIGADETADTEASDTADEP</sequence>
<keyword evidence="3" id="KW-1185">Reference proteome</keyword>
<feature type="compositionally biased region" description="Acidic residues" evidence="1">
    <location>
        <begin position="111"/>
        <end position="124"/>
    </location>
</feature>
<evidence type="ECO:0000256" key="1">
    <source>
        <dbReference type="SAM" id="MobiDB-lite"/>
    </source>
</evidence>
<evidence type="ECO:0000313" key="2">
    <source>
        <dbReference type="EMBL" id="GGF12049.1"/>
    </source>
</evidence>
<reference evidence="3" key="1">
    <citation type="journal article" date="2019" name="Int. J. Syst. Evol. Microbiol.">
        <title>The Global Catalogue of Microorganisms (GCM) 10K type strain sequencing project: providing services to taxonomists for standard genome sequencing and annotation.</title>
        <authorList>
            <consortium name="The Broad Institute Genomics Platform"/>
            <consortium name="The Broad Institute Genome Sequencing Center for Infectious Disease"/>
            <person name="Wu L."/>
            <person name="Ma J."/>
        </authorList>
    </citation>
    <scope>NUCLEOTIDE SEQUENCE [LARGE SCALE GENOMIC DNA]</scope>
    <source>
        <strain evidence="3">CCM 7855</strain>
    </source>
</reference>
<organism evidence="2 3">
    <name type="scientific">Williamsia phyllosphaerae</name>
    <dbReference type="NCBI Taxonomy" id="885042"/>
    <lineage>
        <taxon>Bacteria</taxon>
        <taxon>Bacillati</taxon>
        <taxon>Actinomycetota</taxon>
        <taxon>Actinomycetes</taxon>
        <taxon>Mycobacteriales</taxon>
        <taxon>Nocardiaceae</taxon>
        <taxon>Williamsia</taxon>
    </lineage>
</organism>
<evidence type="ECO:0000313" key="3">
    <source>
        <dbReference type="Proteomes" id="UP000632454"/>
    </source>
</evidence>
<gene>
    <name evidence="2" type="ORF">GCM10007298_05010</name>
</gene>
<comment type="caution">
    <text evidence="2">The sequence shown here is derived from an EMBL/GenBank/DDBJ whole genome shotgun (WGS) entry which is preliminary data.</text>
</comment>
<dbReference type="Proteomes" id="UP000632454">
    <property type="component" value="Unassembled WGS sequence"/>
</dbReference>
<protein>
    <submittedName>
        <fullName evidence="2">Uncharacterized protein</fullName>
    </submittedName>
</protein>
<name>A0ABQ1U9N0_9NOCA</name>
<proteinExistence type="predicted"/>
<dbReference type="EMBL" id="BMCS01000001">
    <property type="protein sequence ID" value="GGF12049.1"/>
    <property type="molecule type" value="Genomic_DNA"/>
</dbReference>